<evidence type="ECO:0000259" key="10">
    <source>
        <dbReference type="PROSITE" id="PS50071"/>
    </source>
</evidence>
<feature type="compositionally biased region" description="Polar residues" evidence="9">
    <location>
        <begin position="155"/>
        <end position="164"/>
    </location>
</feature>
<dbReference type="Gene3D" id="1.10.10.60">
    <property type="entry name" value="Homeodomain-like"/>
    <property type="match status" value="1"/>
</dbReference>
<evidence type="ECO:0000259" key="11">
    <source>
        <dbReference type="PROSITE" id="PS50803"/>
    </source>
</evidence>
<feature type="domain" description="OAR" evidence="11">
    <location>
        <begin position="435"/>
        <end position="448"/>
    </location>
</feature>
<dbReference type="Proteomes" id="UP000695007">
    <property type="component" value="Unplaced"/>
</dbReference>
<dbReference type="InterPro" id="IPR017970">
    <property type="entry name" value="Homeobox_CS"/>
</dbReference>
<feature type="compositionally biased region" description="Low complexity" evidence="9">
    <location>
        <begin position="132"/>
        <end position="154"/>
    </location>
</feature>
<feature type="domain" description="Homeobox" evidence="10">
    <location>
        <begin position="206"/>
        <end position="266"/>
    </location>
</feature>
<dbReference type="RefSeq" id="XP_011501214.1">
    <property type="nucleotide sequence ID" value="XM_011502912.1"/>
</dbReference>
<keyword evidence="3" id="KW-0217">Developmental protein</keyword>
<evidence type="ECO:0000313" key="12">
    <source>
        <dbReference type="Proteomes" id="UP000695007"/>
    </source>
</evidence>
<keyword evidence="5 7" id="KW-0371">Homeobox</keyword>
<evidence type="ECO:0000256" key="6">
    <source>
        <dbReference type="ARBA" id="ARBA00023242"/>
    </source>
</evidence>
<dbReference type="GO" id="GO:0005634">
    <property type="term" value="C:nucleus"/>
    <property type="evidence" value="ECO:0007669"/>
    <property type="project" value="UniProtKB-SubCell"/>
</dbReference>
<reference evidence="13" key="1">
    <citation type="submission" date="2025-08" db="UniProtKB">
        <authorList>
            <consortium name="RefSeq"/>
        </authorList>
    </citation>
    <scope>IDENTIFICATION</scope>
</reference>
<proteinExistence type="inferred from homology"/>
<dbReference type="SMART" id="SM00389">
    <property type="entry name" value="HOX"/>
    <property type="match status" value="1"/>
</dbReference>
<dbReference type="GO" id="GO:0009653">
    <property type="term" value="P:anatomical structure morphogenesis"/>
    <property type="evidence" value="ECO:0007669"/>
    <property type="project" value="TreeGrafter"/>
</dbReference>
<feature type="compositionally biased region" description="Basic residues" evidence="9">
    <location>
        <begin position="203"/>
        <end position="213"/>
    </location>
</feature>
<protein>
    <submittedName>
        <fullName evidence="13">Pituitary homeobox x</fullName>
    </submittedName>
</protein>
<comment type="similarity">
    <text evidence="2">Belongs to the paired homeobox family. Bicoid subfamily.</text>
</comment>
<evidence type="ECO:0000256" key="8">
    <source>
        <dbReference type="RuleBase" id="RU000682"/>
    </source>
</evidence>
<evidence type="ECO:0000256" key="7">
    <source>
        <dbReference type="PROSITE-ProRule" id="PRU00108"/>
    </source>
</evidence>
<evidence type="ECO:0000256" key="3">
    <source>
        <dbReference type="ARBA" id="ARBA00022473"/>
    </source>
</evidence>
<dbReference type="Pfam" id="PF00046">
    <property type="entry name" value="Homeodomain"/>
    <property type="match status" value="1"/>
</dbReference>
<dbReference type="InterPro" id="IPR001356">
    <property type="entry name" value="HD"/>
</dbReference>
<evidence type="ECO:0000256" key="5">
    <source>
        <dbReference type="ARBA" id="ARBA00023155"/>
    </source>
</evidence>
<dbReference type="CDD" id="cd00086">
    <property type="entry name" value="homeodomain"/>
    <property type="match status" value="1"/>
</dbReference>
<dbReference type="GO" id="GO:0000978">
    <property type="term" value="F:RNA polymerase II cis-regulatory region sequence-specific DNA binding"/>
    <property type="evidence" value="ECO:0007669"/>
    <property type="project" value="TreeGrafter"/>
</dbReference>
<feature type="region of interest" description="Disordered" evidence="9">
    <location>
        <begin position="453"/>
        <end position="478"/>
    </location>
</feature>
<feature type="DNA-binding region" description="Homeobox" evidence="7">
    <location>
        <begin position="208"/>
        <end position="267"/>
    </location>
</feature>
<evidence type="ECO:0000256" key="9">
    <source>
        <dbReference type="SAM" id="MobiDB-lite"/>
    </source>
</evidence>
<evidence type="ECO:0000256" key="4">
    <source>
        <dbReference type="ARBA" id="ARBA00023125"/>
    </source>
</evidence>
<dbReference type="InterPro" id="IPR009057">
    <property type="entry name" value="Homeodomain-like_sf"/>
</dbReference>
<dbReference type="GO" id="GO:0000981">
    <property type="term" value="F:DNA-binding transcription factor activity, RNA polymerase II-specific"/>
    <property type="evidence" value="ECO:0007669"/>
    <property type="project" value="InterPro"/>
</dbReference>
<dbReference type="Pfam" id="PF03826">
    <property type="entry name" value="OAR"/>
    <property type="match status" value="1"/>
</dbReference>
<dbReference type="GeneID" id="105364883"/>
<feature type="compositionally biased region" description="Gly residues" evidence="9">
    <location>
        <begin position="459"/>
        <end position="469"/>
    </location>
</feature>
<dbReference type="KEGG" id="csol:105364883"/>
<dbReference type="PROSITE" id="PS50803">
    <property type="entry name" value="OAR"/>
    <property type="match status" value="1"/>
</dbReference>
<dbReference type="PROSITE" id="PS50071">
    <property type="entry name" value="HOMEOBOX_2"/>
    <property type="match status" value="1"/>
</dbReference>
<dbReference type="PANTHER" id="PTHR45882">
    <property type="entry name" value="PITUITARY HOMEOBOX HOMOLOG PTX1"/>
    <property type="match status" value="1"/>
</dbReference>
<dbReference type="InterPro" id="IPR003654">
    <property type="entry name" value="OAR_dom"/>
</dbReference>
<feature type="region of interest" description="Disordered" evidence="9">
    <location>
        <begin position="492"/>
        <end position="513"/>
    </location>
</feature>
<accession>A0AAJ6YN96</accession>
<dbReference type="CTD" id="43664"/>
<dbReference type="SUPFAM" id="SSF46689">
    <property type="entry name" value="Homeodomain-like"/>
    <property type="match status" value="1"/>
</dbReference>
<gene>
    <name evidence="13" type="primary">LOC105364883</name>
</gene>
<keyword evidence="6 7" id="KW-0539">Nucleus</keyword>
<comment type="subcellular location">
    <subcellularLocation>
        <location evidence="1 7 8">Nucleus</location>
    </subcellularLocation>
</comment>
<dbReference type="AlphaFoldDB" id="A0AAJ6YN96"/>
<evidence type="ECO:0000313" key="13">
    <source>
        <dbReference type="RefSeq" id="XP_011501214.1"/>
    </source>
</evidence>
<name>A0AAJ6YN96_9HYME</name>
<evidence type="ECO:0000256" key="2">
    <source>
        <dbReference type="ARBA" id="ARBA00006503"/>
    </source>
</evidence>
<keyword evidence="12" id="KW-1185">Reference proteome</keyword>
<dbReference type="PANTHER" id="PTHR45882:SF3">
    <property type="entry name" value="PITUITARY HOMEOBOX HOMOLOG PTX1"/>
    <property type="match status" value="1"/>
</dbReference>
<evidence type="ECO:0000256" key="1">
    <source>
        <dbReference type="ARBA" id="ARBA00004123"/>
    </source>
</evidence>
<keyword evidence="4 7" id="KW-0238">DNA-binding</keyword>
<dbReference type="FunFam" id="1.10.10.60:FF:000679">
    <property type="entry name" value="Homeobox protein aristaless"/>
    <property type="match status" value="1"/>
</dbReference>
<organism evidence="12 13">
    <name type="scientific">Ceratosolen solmsi marchali</name>
    <dbReference type="NCBI Taxonomy" id="326594"/>
    <lineage>
        <taxon>Eukaryota</taxon>
        <taxon>Metazoa</taxon>
        <taxon>Ecdysozoa</taxon>
        <taxon>Arthropoda</taxon>
        <taxon>Hexapoda</taxon>
        <taxon>Insecta</taxon>
        <taxon>Pterygota</taxon>
        <taxon>Neoptera</taxon>
        <taxon>Endopterygota</taxon>
        <taxon>Hymenoptera</taxon>
        <taxon>Apocrita</taxon>
        <taxon>Proctotrupomorpha</taxon>
        <taxon>Chalcidoidea</taxon>
        <taxon>Agaonidae</taxon>
        <taxon>Agaoninae</taxon>
        <taxon>Ceratosolen</taxon>
    </lineage>
</organism>
<dbReference type="PROSITE" id="PS00027">
    <property type="entry name" value="HOMEOBOX_1"/>
    <property type="match status" value="1"/>
</dbReference>
<sequence length="513" mass="53901">MERGGVGGSLELAGGDLCLQDLVTGGANGALASQQQQQQQQHVAGLQQHAGEHLHSAMQHAGHHLEHIHGNGHHEHHVAAAASAAAMLHTGAHQIHHEPLEKLKQWAQSDFRDEANSGLARLDSSAHGVHTPGGSNPSTPGATPSTPSGGFSTTQSRNRTNTVQRDIRKGMRTPTEVKPGLGAGGVVSPGIVGASDADDKDGKKVKRQRRQRTHFTTQQIQELETLFAKNRYPDMSSREELAMWTCLTEPRVRVWFKNRRAKWRKRERNVINAAAAAAENFKSGFSTAGFNSFIGQPFADTESLYNYSSYNNWAKVPSPLNGKNFTWSVNPLSSVVQSASHHHHHPQVSPVNCFNPTTSLSGSHMGSMSVSVGQAATSMIPGMGSGLGVAGSPVAATGAACPYAAPAAPHHPYGPPMYSHHRSVAPSETCPVMSNSIASLRLKAKQHSSSYSSFSSSLAGGGGSGGGGSISPVSSRTSSGGGLSACQYALTSSATNPHSPGPEHVNATARAQV</sequence>
<feature type="region of interest" description="Disordered" evidence="9">
    <location>
        <begin position="124"/>
        <end position="213"/>
    </location>
</feature>